<dbReference type="InterPro" id="IPR017853">
    <property type="entry name" value="GH"/>
</dbReference>
<dbReference type="CDD" id="cd06418">
    <property type="entry name" value="GH25_BacA-like"/>
    <property type="match status" value="1"/>
</dbReference>
<dbReference type="SUPFAM" id="SSF51445">
    <property type="entry name" value="(Trans)glycosidases"/>
    <property type="match status" value="1"/>
</dbReference>
<dbReference type="InterPro" id="IPR002477">
    <property type="entry name" value="Peptidoglycan-bd-like"/>
</dbReference>
<dbReference type="Pfam" id="PF01471">
    <property type="entry name" value="PG_binding_1"/>
    <property type="match status" value="1"/>
</dbReference>
<dbReference type="Gene3D" id="3.20.20.80">
    <property type="entry name" value="Glycosidases"/>
    <property type="match status" value="1"/>
</dbReference>
<dbReference type="Pfam" id="PF08924">
    <property type="entry name" value="Rv2525c_GlyHyd-like"/>
    <property type="match status" value="1"/>
</dbReference>
<accession>A0ABN3EMG0</accession>
<keyword evidence="4" id="KW-1185">Reference proteome</keyword>
<evidence type="ECO:0000259" key="1">
    <source>
        <dbReference type="Pfam" id="PF01471"/>
    </source>
</evidence>
<dbReference type="InterPro" id="IPR015020">
    <property type="entry name" value="Rv2525c-like_Glyco_Hydro-like"/>
</dbReference>
<reference evidence="3 4" key="1">
    <citation type="journal article" date="2019" name="Int. J. Syst. Evol. Microbiol.">
        <title>The Global Catalogue of Microorganisms (GCM) 10K type strain sequencing project: providing services to taxonomists for standard genome sequencing and annotation.</title>
        <authorList>
            <consortium name="The Broad Institute Genomics Platform"/>
            <consortium name="The Broad Institute Genome Sequencing Center for Infectious Disease"/>
            <person name="Wu L."/>
            <person name="Ma J."/>
        </authorList>
    </citation>
    <scope>NUCLEOTIDE SEQUENCE [LARGE SCALE GENOMIC DNA]</scope>
    <source>
        <strain evidence="3 4">JCM 3053</strain>
    </source>
</reference>
<evidence type="ECO:0000313" key="4">
    <source>
        <dbReference type="Proteomes" id="UP001501474"/>
    </source>
</evidence>
<proteinExistence type="predicted"/>
<evidence type="ECO:0000313" key="3">
    <source>
        <dbReference type="EMBL" id="GAA2263256.1"/>
    </source>
</evidence>
<name>A0ABN3EMG0_9ACTN</name>
<gene>
    <name evidence="3" type="ORF">GCM10010104_70840</name>
</gene>
<dbReference type="InterPro" id="IPR036365">
    <property type="entry name" value="PGBD-like_sf"/>
</dbReference>
<comment type="caution">
    <text evidence="3">The sequence shown here is derived from an EMBL/GenBank/DDBJ whole genome shotgun (WGS) entry which is preliminary data.</text>
</comment>
<dbReference type="EMBL" id="BAAART010000238">
    <property type="protein sequence ID" value="GAA2263256.1"/>
    <property type="molecule type" value="Genomic_DNA"/>
</dbReference>
<dbReference type="SUPFAM" id="SSF47090">
    <property type="entry name" value="PGBD-like"/>
    <property type="match status" value="1"/>
</dbReference>
<organism evidence="3 4">
    <name type="scientific">Streptomyces indiaensis</name>
    <dbReference type="NCBI Taxonomy" id="284033"/>
    <lineage>
        <taxon>Bacteria</taxon>
        <taxon>Bacillati</taxon>
        <taxon>Actinomycetota</taxon>
        <taxon>Actinomycetes</taxon>
        <taxon>Kitasatosporales</taxon>
        <taxon>Streptomycetaceae</taxon>
        <taxon>Streptomyces</taxon>
    </lineage>
</organism>
<feature type="domain" description="Peptidoglycan binding-like" evidence="1">
    <location>
        <begin position="82"/>
        <end position="135"/>
    </location>
</feature>
<protein>
    <submittedName>
        <fullName evidence="3">DUF1906 domain-containing protein</fullName>
    </submittedName>
</protein>
<sequence>MADEKVLEAQKWVNSTYASVPGYQKCPEDGKVGWPTMYSFIMGLQKELGISPVVANFGDGTVSKLAALGELGSGWAKNKNIVKIIRYGLFCKGYTGGYSDTGFYDPDIELAVKKMQSNMGLSQSGSLQAKVFKALLNMDAYVLTAGGSEEVRSIQQWLNGRYWKKKTVDIGPADGHYSRNVQQNLMKALQLEIGIAEADATGNFGAGTQAGIKAKAGVSEGSSGIFVQLFSAACVFNQPIVTVNANGDTVQTKTVFKTSFDSNLTSFVTTFQRFSEISANGRGDYATWAQLLVSMGDPDRPVTASDTAYTITASRAKRMYSDGYRYVGRYLNEASSGGGSKMLEEGEIANIFSGGLRIFPIFQDNGRSLSEYYWGNGYTHAKKAHDQAVHFGFNRGTIIYFAVDYDATDADMPAILEYFRGVAAGLGSKGKRYVHGVYGSRHVCAEVTKETYARYSFVSGMSWGFSGNLGYPLPANWSFNQIKEYQVTNGTDTFWLDRDAHRIGSDPGQSSVNRPSSPADEFVNYIKSLYDLAKAYGKGNPNQLVMEYLRSDAYDDNQWRALIGKVDGGFVSYVNSRNLSIWPEFKDPFTGQHLGIEHLMATANGQFVKPNPAGDISLGDVAGWGGDLMTLYGEWRRDHDTYASGATYINDKMGKIGVASSFGFTDLVEDADGYLIAQAVRGGKNIVEAVRDHYQGSGGLTRFRDYLKQRFGGTISEAAAQAKKILTDEPASGDGVILVGGRASLIQKFGGIPTLMPHLLPSDQLNAWCNAFGNNLAQHASTETLRRAQYQANQRRLLGAK</sequence>
<evidence type="ECO:0000259" key="2">
    <source>
        <dbReference type="Pfam" id="PF08924"/>
    </source>
</evidence>
<feature type="domain" description="Rv2525c-like glycoside hydrolase-like" evidence="2">
    <location>
        <begin position="319"/>
        <end position="492"/>
    </location>
</feature>
<dbReference type="RefSeq" id="WP_234847587.1">
    <property type="nucleotide sequence ID" value="NZ_BAAART010000238.1"/>
</dbReference>
<dbReference type="Proteomes" id="UP001501474">
    <property type="component" value="Unassembled WGS sequence"/>
</dbReference>